<dbReference type="Gene3D" id="3.40.50.300">
    <property type="entry name" value="P-loop containing nucleotide triphosphate hydrolases"/>
    <property type="match status" value="1"/>
</dbReference>
<evidence type="ECO:0008006" key="3">
    <source>
        <dbReference type="Google" id="ProtNLM"/>
    </source>
</evidence>
<sequence length="240" mass="26961">MRHSILALWSMPRSRSTAFFRMMSERGDFQVLHEPFSNFTQFGHLDVGGRTVHSEGALVDAIRGLAADGPLFFKDTTDERYADVLSDVDFLGRDATHTFLIRHPEETIASYHALNPDVGCAQIGAAHLHELYRRTEEVTGTEPVVLDAADLVADPEGIVAAYCGRVGIPYLPDALSWSAGERDEWRRTARWHRDASASTGFTTRPDRYDLDVANHPVLSGHLRHHLPFYDDLHRRRLTAG</sequence>
<dbReference type="RefSeq" id="WP_133907102.1">
    <property type="nucleotide sequence ID" value="NZ_SOCP01000016.1"/>
</dbReference>
<evidence type="ECO:0000313" key="2">
    <source>
        <dbReference type="Proteomes" id="UP000294927"/>
    </source>
</evidence>
<evidence type="ECO:0000313" key="1">
    <source>
        <dbReference type="EMBL" id="TDV43207.1"/>
    </source>
</evidence>
<dbReference type="Proteomes" id="UP000294927">
    <property type="component" value="Unassembled WGS sequence"/>
</dbReference>
<dbReference type="SUPFAM" id="SSF52540">
    <property type="entry name" value="P-loop containing nucleoside triphosphate hydrolases"/>
    <property type="match status" value="1"/>
</dbReference>
<gene>
    <name evidence="1" type="ORF">CLV71_116141</name>
</gene>
<comment type="caution">
    <text evidence="1">The sequence shown here is derived from an EMBL/GenBank/DDBJ whole genome shotgun (WGS) entry which is preliminary data.</text>
</comment>
<organism evidence="1 2">
    <name type="scientific">Actinophytocola oryzae</name>
    <dbReference type="NCBI Taxonomy" id="502181"/>
    <lineage>
        <taxon>Bacteria</taxon>
        <taxon>Bacillati</taxon>
        <taxon>Actinomycetota</taxon>
        <taxon>Actinomycetes</taxon>
        <taxon>Pseudonocardiales</taxon>
        <taxon>Pseudonocardiaceae</taxon>
    </lineage>
</organism>
<dbReference type="OrthoDB" id="272985at2"/>
<dbReference type="AlphaFoldDB" id="A0A4R7V3N0"/>
<dbReference type="PANTHER" id="PTHR48312">
    <property type="match status" value="1"/>
</dbReference>
<protein>
    <recommendedName>
        <fullName evidence="3">Sulfotransferase family protein</fullName>
    </recommendedName>
</protein>
<dbReference type="EMBL" id="SOCP01000016">
    <property type="protein sequence ID" value="TDV43207.1"/>
    <property type="molecule type" value="Genomic_DNA"/>
</dbReference>
<dbReference type="InterPro" id="IPR027417">
    <property type="entry name" value="P-loop_NTPase"/>
</dbReference>
<reference evidence="1 2" key="1">
    <citation type="submission" date="2019-03" db="EMBL/GenBank/DDBJ databases">
        <title>Genomic Encyclopedia of Archaeal and Bacterial Type Strains, Phase II (KMG-II): from individual species to whole genera.</title>
        <authorList>
            <person name="Goeker M."/>
        </authorList>
    </citation>
    <scope>NUCLEOTIDE SEQUENCE [LARGE SCALE GENOMIC DNA]</scope>
    <source>
        <strain evidence="1 2">DSM 45499</strain>
    </source>
</reference>
<name>A0A4R7V3N0_9PSEU</name>
<keyword evidence="2" id="KW-1185">Reference proteome</keyword>
<dbReference type="Pfam" id="PF19798">
    <property type="entry name" value="Sulfotransfer_5"/>
    <property type="match status" value="1"/>
</dbReference>
<dbReference type="PANTHER" id="PTHR48312:SF1">
    <property type="entry name" value="SULFOTRANSFERASE"/>
    <property type="match status" value="1"/>
</dbReference>
<proteinExistence type="predicted"/>
<accession>A0A4R7V3N0</accession>